<proteinExistence type="predicted"/>
<protein>
    <submittedName>
        <fullName evidence="2">Uncharacterized protein</fullName>
    </submittedName>
</protein>
<feature type="region of interest" description="Disordered" evidence="1">
    <location>
        <begin position="113"/>
        <end position="154"/>
    </location>
</feature>
<dbReference type="Proteomes" id="UP001177003">
    <property type="component" value="Chromosome 5"/>
</dbReference>
<keyword evidence="3" id="KW-1185">Reference proteome</keyword>
<evidence type="ECO:0000313" key="2">
    <source>
        <dbReference type="EMBL" id="CAI9288313.1"/>
    </source>
</evidence>
<dbReference type="AlphaFoldDB" id="A0AA36EA44"/>
<reference evidence="2" key="1">
    <citation type="submission" date="2023-04" db="EMBL/GenBank/DDBJ databases">
        <authorList>
            <person name="Vijverberg K."/>
            <person name="Xiong W."/>
            <person name="Schranz E."/>
        </authorList>
    </citation>
    <scope>NUCLEOTIDE SEQUENCE</scope>
</reference>
<name>A0AA36EA44_LACSI</name>
<dbReference type="EMBL" id="OX465081">
    <property type="protein sequence ID" value="CAI9288313.1"/>
    <property type="molecule type" value="Genomic_DNA"/>
</dbReference>
<accession>A0AA36EA44</accession>
<evidence type="ECO:0000313" key="3">
    <source>
        <dbReference type="Proteomes" id="UP001177003"/>
    </source>
</evidence>
<sequence length="154" mass="17094">MENFQSLFESNIAKANEVISSLGSTLKMEKAKLKQAHSGLEKDNVELNSSISSKIMKLQDDLATMTVMKSCISDVNALLLDIIETCDSMIPITLKKHLSEKLRPVFTMLHRPKGVPESGSILKQRGKGVKQSKKEIPRPSVKPTFKPKSEAKRS</sequence>
<gene>
    <name evidence="2" type="ORF">LSALG_LOCUS27624</name>
</gene>
<evidence type="ECO:0000256" key="1">
    <source>
        <dbReference type="SAM" id="MobiDB-lite"/>
    </source>
</evidence>
<organism evidence="2 3">
    <name type="scientific">Lactuca saligna</name>
    <name type="common">Willowleaf lettuce</name>
    <dbReference type="NCBI Taxonomy" id="75948"/>
    <lineage>
        <taxon>Eukaryota</taxon>
        <taxon>Viridiplantae</taxon>
        <taxon>Streptophyta</taxon>
        <taxon>Embryophyta</taxon>
        <taxon>Tracheophyta</taxon>
        <taxon>Spermatophyta</taxon>
        <taxon>Magnoliopsida</taxon>
        <taxon>eudicotyledons</taxon>
        <taxon>Gunneridae</taxon>
        <taxon>Pentapetalae</taxon>
        <taxon>asterids</taxon>
        <taxon>campanulids</taxon>
        <taxon>Asterales</taxon>
        <taxon>Asteraceae</taxon>
        <taxon>Cichorioideae</taxon>
        <taxon>Cichorieae</taxon>
        <taxon>Lactucinae</taxon>
        <taxon>Lactuca</taxon>
    </lineage>
</organism>